<dbReference type="Gramene" id="evm.model.04.780">
    <property type="protein sequence ID" value="cds.evm.model.04.780"/>
    <property type="gene ID" value="evm.TU.04.780"/>
</dbReference>
<dbReference type="AlphaFoldDB" id="A0A803PIQ3"/>
<name>A0A803PIQ3_CANSA</name>
<accession>A0A803PIQ3</accession>
<feature type="compositionally biased region" description="Polar residues" evidence="1">
    <location>
        <begin position="340"/>
        <end position="353"/>
    </location>
</feature>
<reference evidence="2" key="2">
    <citation type="submission" date="2021-03" db="UniProtKB">
        <authorList>
            <consortium name="EnsemblPlants"/>
        </authorList>
    </citation>
    <scope>IDENTIFICATION</scope>
</reference>
<dbReference type="OMA" id="CEVANIQ"/>
<evidence type="ECO:0000256" key="1">
    <source>
        <dbReference type="SAM" id="MobiDB-lite"/>
    </source>
</evidence>
<evidence type="ECO:0000313" key="2">
    <source>
        <dbReference type="EnsemblPlants" id="cds.evm.model.04.780"/>
    </source>
</evidence>
<protein>
    <recommendedName>
        <fullName evidence="4">Reverse transcriptase</fullName>
    </recommendedName>
</protein>
<evidence type="ECO:0008006" key="4">
    <source>
        <dbReference type="Google" id="ProtNLM"/>
    </source>
</evidence>
<sequence length="353" mass="40282">MPEGLNATNIVLIPKKKKPDQMKKAKWEGWVYGVELDLSKAYDRVDWHFLCAMLYRLGFDDKWVRLIFGCLSSVQYNVATACEVANIQHMLDVFAKALGQQVNFAKSSVFFSSNTSSHMRQTICNRMGIQEADEKSKYLGLPSTIGRNKTAAFSYVVDKVHKRVQTWDNKFLSKAGKEVLIKSVVQALPAYTMNVFLLPISICDDVERAISKFWWKSNKNKGIHWLSWDKLSSHKMNGGMCFRDFRDFNLSLLAKQGWRLLTCEDSLVTKIFKARYFAHGNFLTASLGSNPSYIWRSLWESQDLVVAGVRRLVGDGSRVSILKDPWLKDDVNPFIESSHPEPNQQNGQFIDGS</sequence>
<dbReference type="PANTHER" id="PTHR33116:SF86">
    <property type="entry name" value="REVERSE TRANSCRIPTASE DOMAIN-CONTAINING PROTEIN"/>
    <property type="match status" value="1"/>
</dbReference>
<feature type="region of interest" description="Disordered" evidence="1">
    <location>
        <begin position="334"/>
        <end position="353"/>
    </location>
</feature>
<reference evidence="2" key="1">
    <citation type="submission" date="2018-11" db="EMBL/GenBank/DDBJ databases">
        <authorList>
            <person name="Grassa J C."/>
        </authorList>
    </citation>
    <scope>NUCLEOTIDE SEQUENCE [LARGE SCALE GENOMIC DNA]</scope>
</reference>
<dbReference type="PANTHER" id="PTHR33116">
    <property type="entry name" value="REVERSE TRANSCRIPTASE ZINC-BINDING DOMAIN-CONTAINING PROTEIN-RELATED-RELATED"/>
    <property type="match status" value="1"/>
</dbReference>
<proteinExistence type="predicted"/>
<dbReference type="EnsemblPlants" id="evm.model.04.780">
    <property type="protein sequence ID" value="cds.evm.model.04.780"/>
    <property type="gene ID" value="evm.TU.04.780"/>
</dbReference>
<evidence type="ECO:0000313" key="3">
    <source>
        <dbReference type="Proteomes" id="UP000596661"/>
    </source>
</evidence>
<dbReference type="Proteomes" id="UP000596661">
    <property type="component" value="Chromosome 4"/>
</dbReference>
<dbReference type="EMBL" id="UZAU01000368">
    <property type="status" value="NOT_ANNOTATED_CDS"/>
    <property type="molecule type" value="Genomic_DNA"/>
</dbReference>
<organism evidence="2 3">
    <name type="scientific">Cannabis sativa</name>
    <name type="common">Hemp</name>
    <name type="synonym">Marijuana</name>
    <dbReference type="NCBI Taxonomy" id="3483"/>
    <lineage>
        <taxon>Eukaryota</taxon>
        <taxon>Viridiplantae</taxon>
        <taxon>Streptophyta</taxon>
        <taxon>Embryophyta</taxon>
        <taxon>Tracheophyta</taxon>
        <taxon>Spermatophyta</taxon>
        <taxon>Magnoliopsida</taxon>
        <taxon>eudicotyledons</taxon>
        <taxon>Gunneridae</taxon>
        <taxon>Pentapetalae</taxon>
        <taxon>rosids</taxon>
        <taxon>fabids</taxon>
        <taxon>Rosales</taxon>
        <taxon>Cannabaceae</taxon>
        <taxon>Cannabis</taxon>
    </lineage>
</organism>
<keyword evidence="3" id="KW-1185">Reference proteome</keyword>